<keyword evidence="8" id="KW-0472">Membrane</keyword>
<evidence type="ECO:0000256" key="6">
    <source>
        <dbReference type="ARBA" id="ARBA00022692"/>
    </source>
</evidence>
<evidence type="ECO:0000256" key="4">
    <source>
        <dbReference type="ARBA" id="ARBA00022481"/>
    </source>
</evidence>
<dbReference type="GO" id="GO:0005886">
    <property type="term" value="C:plasma membrane"/>
    <property type="evidence" value="ECO:0007669"/>
    <property type="project" value="UniProtKB-SubCell"/>
</dbReference>
<dbReference type="GO" id="GO:0015628">
    <property type="term" value="P:protein secretion by the type II secretion system"/>
    <property type="evidence" value="ECO:0007669"/>
    <property type="project" value="InterPro"/>
</dbReference>
<dbReference type="Proteomes" id="UP000486534">
    <property type="component" value="Unassembled WGS sequence"/>
</dbReference>
<evidence type="ECO:0000256" key="2">
    <source>
        <dbReference type="ARBA" id="ARBA00021549"/>
    </source>
</evidence>
<evidence type="ECO:0000256" key="8">
    <source>
        <dbReference type="ARBA" id="ARBA00023136"/>
    </source>
</evidence>
<feature type="domain" description="General secretion pathway GspH" evidence="11">
    <location>
        <begin position="41"/>
        <end position="156"/>
    </location>
</feature>
<dbReference type="Pfam" id="PF12019">
    <property type="entry name" value="GspH"/>
    <property type="match status" value="1"/>
</dbReference>
<dbReference type="InterPro" id="IPR012902">
    <property type="entry name" value="N_methyl_site"/>
</dbReference>
<keyword evidence="6" id="KW-0812">Transmembrane</keyword>
<dbReference type="RefSeq" id="WP_053134634.1">
    <property type="nucleotide sequence ID" value="NZ_CP191492.1"/>
</dbReference>
<dbReference type="NCBIfam" id="TIGR02532">
    <property type="entry name" value="IV_pilin_GFxxxE"/>
    <property type="match status" value="1"/>
</dbReference>
<evidence type="ECO:0000256" key="3">
    <source>
        <dbReference type="ARBA" id="ARBA00022475"/>
    </source>
</evidence>
<name>A0A7X1PTT7_9PSED</name>
<keyword evidence="7" id="KW-1133">Transmembrane helix</keyword>
<keyword evidence="3" id="KW-1003">Cell membrane</keyword>
<evidence type="ECO:0000256" key="9">
    <source>
        <dbReference type="ARBA" id="ARBA00025772"/>
    </source>
</evidence>
<dbReference type="InterPro" id="IPR022346">
    <property type="entry name" value="T2SS_GspH"/>
</dbReference>
<keyword evidence="5" id="KW-0997">Cell inner membrane</keyword>
<evidence type="ECO:0000256" key="10">
    <source>
        <dbReference type="ARBA" id="ARBA00030775"/>
    </source>
</evidence>
<dbReference type="AlphaFoldDB" id="A0A7X1PTT7"/>
<evidence type="ECO:0000313" key="12">
    <source>
        <dbReference type="EMBL" id="MQA57608.1"/>
    </source>
</evidence>
<organism evidence="12 13">
    <name type="scientific">Pseudomonas piscis</name>
    <dbReference type="NCBI Taxonomy" id="2614538"/>
    <lineage>
        <taxon>Bacteria</taxon>
        <taxon>Pseudomonadati</taxon>
        <taxon>Pseudomonadota</taxon>
        <taxon>Gammaproteobacteria</taxon>
        <taxon>Pseudomonadales</taxon>
        <taxon>Pseudomonadaceae</taxon>
        <taxon>Pseudomonas</taxon>
    </lineage>
</organism>
<gene>
    <name evidence="12" type="ORF">GDH07_30220</name>
</gene>
<dbReference type="InterPro" id="IPR045584">
    <property type="entry name" value="Pilin-like"/>
</dbReference>
<dbReference type="SUPFAM" id="SSF54523">
    <property type="entry name" value="Pili subunits"/>
    <property type="match status" value="1"/>
</dbReference>
<reference evidence="12 13" key="1">
    <citation type="submission" date="2019-10" db="EMBL/GenBank/DDBJ databases">
        <title>Pseudomonas dajingensis sp. nov., isolated from the profound head ulcers of farmed Murray cod (Maccullochella peelii peelii).</title>
        <authorList>
            <person name="Liu Y."/>
        </authorList>
    </citation>
    <scope>NUCLEOTIDE SEQUENCE [LARGE SCALE GENOMIC DNA]</scope>
    <source>
        <strain evidence="12 13">MC042</strain>
    </source>
</reference>
<evidence type="ECO:0000256" key="5">
    <source>
        <dbReference type="ARBA" id="ARBA00022519"/>
    </source>
</evidence>
<evidence type="ECO:0000313" key="13">
    <source>
        <dbReference type="Proteomes" id="UP000486534"/>
    </source>
</evidence>
<protein>
    <recommendedName>
        <fullName evidence="2">Type II secretion system protein H</fullName>
    </recommendedName>
    <alternativeName>
        <fullName evidence="10">General secretion pathway protein H</fullName>
    </alternativeName>
</protein>
<sequence>MQQKGFSLLELLVTLALLAILLPLSGTGLGQLLQSNRQLDTARTLASDLRNARAAAILQRHTALVHGLDGDWSKGWRIILDASGKGPDDPENPLLIERRHAGHVQIIGNRPVQQFVRFGVLGNPLLPTGAFQAGTLHICQKGRGDSRHQVVLSRSGRISLRSDIAEQALCMSAG</sequence>
<evidence type="ECO:0000256" key="7">
    <source>
        <dbReference type="ARBA" id="ARBA00022989"/>
    </source>
</evidence>
<dbReference type="GO" id="GO:0015627">
    <property type="term" value="C:type II protein secretion system complex"/>
    <property type="evidence" value="ECO:0007669"/>
    <property type="project" value="InterPro"/>
</dbReference>
<proteinExistence type="inferred from homology"/>
<dbReference type="EMBL" id="WHUV01000007">
    <property type="protein sequence ID" value="MQA57608.1"/>
    <property type="molecule type" value="Genomic_DNA"/>
</dbReference>
<keyword evidence="4" id="KW-0488">Methylation</keyword>
<dbReference type="Gene3D" id="3.55.40.10">
    <property type="entry name" value="minor pseudopilin epsh domain"/>
    <property type="match status" value="1"/>
</dbReference>
<comment type="subcellular location">
    <subcellularLocation>
        <location evidence="1">Cell inner membrane</location>
        <topology evidence="1">Single-pass membrane protein</topology>
    </subcellularLocation>
</comment>
<evidence type="ECO:0000256" key="1">
    <source>
        <dbReference type="ARBA" id="ARBA00004377"/>
    </source>
</evidence>
<evidence type="ECO:0000259" key="11">
    <source>
        <dbReference type="Pfam" id="PF12019"/>
    </source>
</evidence>
<dbReference type="Pfam" id="PF07963">
    <property type="entry name" value="N_methyl"/>
    <property type="match status" value="1"/>
</dbReference>
<accession>A0A7X1PTT7</accession>
<comment type="caution">
    <text evidence="12">The sequence shown here is derived from an EMBL/GenBank/DDBJ whole genome shotgun (WGS) entry which is preliminary data.</text>
</comment>
<comment type="similarity">
    <text evidence="9">Belongs to the GSP H family.</text>
</comment>